<proteinExistence type="predicted"/>
<dbReference type="Proteomes" id="UP000000724">
    <property type="component" value="Contig Pc00c21"/>
</dbReference>
<gene>
    <name evidence="2" type="ORF">Pc21g05710</name>
    <name evidence="2" type="ORF">PCH_Pc21g05710</name>
</gene>
<feature type="compositionally biased region" description="Basic and acidic residues" evidence="1">
    <location>
        <begin position="85"/>
        <end position="108"/>
    </location>
</feature>
<evidence type="ECO:0000313" key="3">
    <source>
        <dbReference type="Proteomes" id="UP000000724"/>
    </source>
</evidence>
<feature type="region of interest" description="Disordered" evidence="1">
    <location>
        <begin position="53"/>
        <end position="108"/>
    </location>
</feature>
<dbReference type="HOGENOM" id="CLU_2197809_0_0_1"/>
<reference evidence="2 3" key="1">
    <citation type="journal article" date="2008" name="Nat. Biotechnol.">
        <title>Genome sequencing and analysis of the filamentous fungus Penicillium chrysogenum.</title>
        <authorList>
            <person name="van den Berg M.A."/>
            <person name="Albang R."/>
            <person name="Albermann K."/>
            <person name="Badger J.H."/>
            <person name="Daran J.-M."/>
            <person name="Driessen A.J.M."/>
            <person name="Garcia-Estrada C."/>
            <person name="Fedorova N.D."/>
            <person name="Harris D.M."/>
            <person name="Heijne W.H.M."/>
            <person name="Joardar V.S."/>
            <person name="Kiel J.A.K.W."/>
            <person name="Kovalchuk A."/>
            <person name="Martin J.F."/>
            <person name="Nierman W.C."/>
            <person name="Nijland J.G."/>
            <person name="Pronk J.T."/>
            <person name="Roubos J.A."/>
            <person name="van der Klei I.J."/>
            <person name="van Peij N.N.M.E."/>
            <person name="Veenhuis M."/>
            <person name="von Doehren H."/>
            <person name="Wagner C."/>
            <person name="Wortman J.R."/>
            <person name="Bovenberg R.A.L."/>
        </authorList>
    </citation>
    <scope>NUCLEOTIDE SEQUENCE [LARGE SCALE GENOMIC DNA]</scope>
    <source>
        <strain evidence="3">ATCC 28089 / DSM 1075 / NRRL 1951 / Wisconsin 54-1255</strain>
    </source>
</reference>
<feature type="compositionally biased region" description="Basic and acidic residues" evidence="1">
    <location>
        <begin position="1"/>
        <end position="13"/>
    </location>
</feature>
<dbReference type="AlphaFoldDB" id="B6HI02"/>
<dbReference type="VEuPathDB" id="FungiDB:PCH_Pc21g05710"/>
<dbReference type="EMBL" id="AM920436">
    <property type="protein sequence ID" value="CAP95468.1"/>
    <property type="molecule type" value="Genomic_DNA"/>
</dbReference>
<protein>
    <submittedName>
        <fullName evidence="2">Uncharacterized protein</fullName>
    </submittedName>
</protein>
<feature type="region of interest" description="Disordered" evidence="1">
    <location>
        <begin position="1"/>
        <end position="36"/>
    </location>
</feature>
<sequence length="108" mass="12615">MAEDRLKGRDGKERGKKKQKNQDLRSNADGLSDFGRRDPVFYKISWSPLARAAQVSGRIGQMSNRDDAPSPRRRTIQGPAQFYSEIKKRQEDGEERRDKRCYLLRMQE</sequence>
<keyword evidence="3" id="KW-1185">Reference proteome</keyword>
<evidence type="ECO:0000313" key="2">
    <source>
        <dbReference type="EMBL" id="CAP95468.1"/>
    </source>
</evidence>
<name>B6HI02_PENRW</name>
<evidence type="ECO:0000256" key="1">
    <source>
        <dbReference type="SAM" id="MobiDB-lite"/>
    </source>
</evidence>
<accession>B6HI02</accession>
<organism evidence="2 3">
    <name type="scientific">Penicillium rubens (strain ATCC 28089 / DSM 1075 / NRRL 1951 / Wisconsin 54-1255)</name>
    <name type="common">Penicillium chrysogenum</name>
    <dbReference type="NCBI Taxonomy" id="500485"/>
    <lineage>
        <taxon>Eukaryota</taxon>
        <taxon>Fungi</taxon>
        <taxon>Dikarya</taxon>
        <taxon>Ascomycota</taxon>
        <taxon>Pezizomycotina</taxon>
        <taxon>Eurotiomycetes</taxon>
        <taxon>Eurotiomycetidae</taxon>
        <taxon>Eurotiales</taxon>
        <taxon>Aspergillaceae</taxon>
        <taxon>Penicillium</taxon>
        <taxon>Penicillium chrysogenum species complex</taxon>
    </lineage>
</organism>